<name>A0A1R3U263_9HYPH</name>
<accession>A0A1R3U263</accession>
<sequence>MAISEDIRATYMEAWPDELFDLSMPTVEIELSRDNLLAIGSTGPSFRAQFSLPGVLSLSPSLHAGIESILKEFPSGVFPRLGTCSFVQASSVNRPRL</sequence>
<dbReference type="Proteomes" id="UP000187891">
    <property type="component" value="Unassembled WGS sequence"/>
</dbReference>
<dbReference type="RefSeq" id="WP_077122796.1">
    <property type="nucleotide sequence ID" value="NZ_FMUE01000019.1"/>
</dbReference>
<evidence type="ECO:0000313" key="2">
    <source>
        <dbReference type="Proteomes" id="UP000187891"/>
    </source>
</evidence>
<gene>
    <name evidence="1" type="ORF">DSM25559_4833</name>
</gene>
<reference evidence="2" key="1">
    <citation type="submission" date="2016-10" db="EMBL/GenBank/DDBJ databases">
        <authorList>
            <person name="Wibberg D."/>
        </authorList>
    </citation>
    <scope>NUCLEOTIDE SEQUENCE [LARGE SCALE GENOMIC DNA]</scope>
</reference>
<organism evidence="1 2">
    <name type="scientific">Agrobacterium rosae</name>
    <dbReference type="NCBI Taxonomy" id="1972867"/>
    <lineage>
        <taxon>Bacteria</taxon>
        <taxon>Pseudomonadati</taxon>
        <taxon>Pseudomonadota</taxon>
        <taxon>Alphaproteobacteria</taxon>
        <taxon>Hyphomicrobiales</taxon>
        <taxon>Rhizobiaceae</taxon>
        <taxon>Rhizobium/Agrobacterium group</taxon>
        <taxon>Agrobacterium</taxon>
    </lineage>
</organism>
<dbReference type="AlphaFoldDB" id="A0A1R3U263"/>
<evidence type="ECO:0000313" key="1">
    <source>
        <dbReference type="EMBL" id="SCX35167.1"/>
    </source>
</evidence>
<dbReference type="STRING" id="1907666.DSM25559_4833"/>
<proteinExistence type="predicted"/>
<protein>
    <submittedName>
        <fullName evidence="1">Uncharacterized protein</fullName>
    </submittedName>
</protein>
<dbReference type="EMBL" id="FMUE01000019">
    <property type="protein sequence ID" value="SCX35167.1"/>
    <property type="molecule type" value="Genomic_DNA"/>
</dbReference>